<feature type="binding site" evidence="6">
    <location>
        <position position="31"/>
    </location>
    <ligand>
        <name>FAD</name>
        <dbReference type="ChEBI" id="CHEBI:57692"/>
    </ligand>
</feature>
<dbReference type="EMBL" id="JAUOQO010000001">
    <property type="protein sequence ID" value="MDO6572559.1"/>
    <property type="molecule type" value="Genomic_DNA"/>
</dbReference>
<feature type="binding site" evidence="6">
    <location>
        <position position="83"/>
    </location>
    <ligand>
        <name>FAD</name>
        <dbReference type="ChEBI" id="CHEBI:57692"/>
    </ligand>
</feature>
<dbReference type="Pfam" id="PF07992">
    <property type="entry name" value="Pyr_redox_2"/>
    <property type="match status" value="1"/>
</dbReference>
<evidence type="ECO:0000256" key="6">
    <source>
        <dbReference type="HAMAP-Rule" id="MF_01685"/>
    </source>
</evidence>
<organism evidence="8 9">
    <name type="scientific">Staphylococcus pasteuri_A</name>
    <dbReference type="NCBI Taxonomy" id="3062664"/>
    <lineage>
        <taxon>Bacteria</taxon>
        <taxon>Bacillati</taxon>
        <taxon>Bacillota</taxon>
        <taxon>Bacilli</taxon>
        <taxon>Bacillales</taxon>
        <taxon>Staphylococcaceae</taxon>
        <taxon>Staphylococcus</taxon>
    </lineage>
</organism>
<keyword evidence="2 6" id="KW-0285">Flavoprotein</keyword>
<gene>
    <name evidence="8" type="ORF">Q4528_00130</name>
</gene>
<sequence length="344" mass="38360">MEDVTIIGGGPAGLFASFYSGLRGMSVRIIDVQDKLGGKMQVYPEKIIWDIGGVAPKPCHEVIKDMIQQGLHFNPKVNLNERVIDIRKIDERHFEIETEEGQVYHSKAVIFAIGGGIINPKPLKIKGAERYQLTNLHYVVQSFSRFKDKHVLISGGGNTALDWARDIAKIAESVTVVYRKPEITGYEAMTKVLEDLGVQLIPYTQISELIGNDEDNYIHQVKLTNLQTGLTSTHSFDDVIISHGFDHENPLLKDCTSQFELYDEYRVKGFGNTTTNIPGIYACGDIVHHEAKVHLIASAFSDAGNAANLAKTYIQPDAAAEGYVSSHNEIFKESNKEIMNQYLY</sequence>
<keyword evidence="4 6" id="KW-0521">NADP</keyword>
<dbReference type="GeneID" id="72469561"/>
<evidence type="ECO:0000256" key="1">
    <source>
        <dbReference type="ARBA" id="ARBA00011738"/>
    </source>
</evidence>
<proteinExistence type="inferred from homology"/>
<keyword evidence="5 6" id="KW-0560">Oxidoreductase</keyword>
<keyword evidence="9" id="KW-1185">Reference proteome</keyword>
<evidence type="ECO:0000256" key="4">
    <source>
        <dbReference type="ARBA" id="ARBA00022857"/>
    </source>
</evidence>
<dbReference type="GO" id="GO:0004324">
    <property type="term" value="F:ferredoxin-NADP+ reductase activity"/>
    <property type="evidence" value="ECO:0007669"/>
    <property type="project" value="UniProtKB-UniRule"/>
</dbReference>
<dbReference type="PANTHER" id="PTHR48105">
    <property type="entry name" value="THIOREDOXIN REDUCTASE 1-RELATED-RELATED"/>
    <property type="match status" value="1"/>
</dbReference>
<dbReference type="GO" id="GO:0050661">
    <property type="term" value="F:NADP binding"/>
    <property type="evidence" value="ECO:0007669"/>
    <property type="project" value="UniProtKB-UniRule"/>
</dbReference>
<dbReference type="PRINTS" id="PR00469">
    <property type="entry name" value="PNDRDTASEII"/>
</dbReference>
<evidence type="ECO:0000256" key="3">
    <source>
        <dbReference type="ARBA" id="ARBA00022827"/>
    </source>
</evidence>
<protein>
    <recommendedName>
        <fullName evidence="6">Ferredoxin--NADP reductase</fullName>
        <shortName evidence="6">FNR</shortName>
        <shortName evidence="6">Fd-NADP(+) reductase</shortName>
        <ecNumber evidence="6">1.18.1.2</ecNumber>
    </recommendedName>
</protein>
<dbReference type="RefSeq" id="WP_017636822.1">
    <property type="nucleotide sequence ID" value="NZ_JAUOQO010000001.1"/>
</dbReference>
<dbReference type="InterPro" id="IPR022890">
    <property type="entry name" value="Fd--NADP_Rdtase_type_2"/>
</dbReference>
<feature type="binding site" evidence="6">
    <location>
        <position position="326"/>
    </location>
    <ligand>
        <name>FAD</name>
        <dbReference type="ChEBI" id="CHEBI:57692"/>
    </ligand>
</feature>
<evidence type="ECO:0000256" key="5">
    <source>
        <dbReference type="ARBA" id="ARBA00023002"/>
    </source>
</evidence>
<feature type="binding site" evidence="6">
    <location>
        <position position="39"/>
    </location>
    <ligand>
        <name>FAD</name>
        <dbReference type="ChEBI" id="CHEBI:57692"/>
    </ligand>
</feature>
<dbReference type="Gene3D" id="3.50.50.60">
    <property type="entry name" value="FAD/NAD(P)-binding domain"/>
    <property type="match status" value="2"/>
</dbReference>
<evidence type="ECO:0000259" key="7">
    <source>
        <dbReference type="Pfam" id="PF07992"/>
    </source>
</evidence>
<evidence type="ECO:0000313" key="8">
    <source>
        <dbReference type="EMBL" id="MDO6572559.1"/>
    </source>
</evidence>
<comment type="catalytic activity">
    <reaction evidence="6">
        <text>2 reduced [2Fe-2S]-[ferredoxin] + NADP(+) + H(+) = 2 oxidized [2Fe-2S]-[ferredoxin] + NADPH</text>
        <dbReference type="Rhea" id="RHEA:20125"/>
        <dbReference type="Rhea" id="RHEA-COMP:10000"/>
        <dbReference type="Rhea" id="RHEA-COMP:10001"/>
        <dbReference type="ChEBI" id="CHEBI:15378"/>
        <dbReference type="ChEBI" id="CHEBI:33737"/>
        <dbReference type="ChEBI" id="CHEBI:33738"/>
        <dbReference type="ChEBI" id="CHEBI:57783"/>
        <dbReference type="ChEBI" id="CHEBI:58349"/>
        <dbReference type="EC" id="1.18.1.2"/>
    </reaction>
</comment>
<dbReference type="InterPro" id="IPR023753">
    <property type="entry name" value="FAD/NAD-binding_dom"/>
</dbReference>
<feature type="binding site" evidence="6">
    <location>
        <position position="285"/>
    </location>
    <ligand>
        <name>FAD</name>
        <dbReference type="ChEBI" id="CHEBI:57692"/>
    </ligand>
</feature>
<accession>A0AAW7YN33</accession>
<dbReference type="GO" id="GO:0050660">
    <property type="term" value="F:flavin adenine dinucleotide binding"/>
    <property type="evidence" value="ECO:0007669"/>
    <property type="project" value="UniProtKB-UniRule"/>
</dbReference>
<feature type="domain" description="FAD/NAD(P)-binding" evidence="7">
    <location>
        <begin position="3"/>
        <end position="294"/>
    </location>
</feature>
<comment type="similarity">
    <text evidence="6">Belongs to the ferredoxin--NADP reductase type 2 family.</text>
</comment>
<keyword evidence="3 6" id="KW-0274">FAD</keyword>
<dbReference type="InterPro" id="IPR050097">
    <property type="entry name" value="Ferredoxin-NADP_redctase_2"/>
</dbReference>
<feature type="binding site" evidence="6">
    <location>
        <position position="118"/>
    </location>
    <ligand>
        <name>FAD</name>
        <dbReference type="ChEBI" id="CHEBI:57692"/>
    </ligand>
</feature>
<comment type="caution">
    <text evidence="6">Lacks conserved residue(s) required for the propagation of feature annotation.</text>
</comment>
<evidence type="ECO:0000313" key="9">
    <source>
        <dbReference type="Proteomes" id="UP001170310"/>
    </source>
</evidence>
<comment type="cofactor">
    <cofactor evidence="6">
        <name>FAD</name>
        <dbReference type="ChEBI" id="CHEBI:57692"/>
    </cofactor>
    <text evidence="6">Binds 1 FAD per subunit.</text>
</comment>
<dbReference type="HAMAP" id="MF_01685">
    <property type="entry name" value="FENR2"/>
    <property type="match status" value="1"/>
</dbReference>
<dbReference type="EC" id="1.18.1.2" evidence="6"/>
<dbReference type="AlphaFoldDB" id="A0AAW7YN33"/>
<feature type="binding site" evidence="6">
    <location>
        <position position="43"/>
    </location>
    <ligand>
        <name>FAD</name>
        <dbReference type="ChEBI" id="CHEBI:57692"/>
    </ligand>
</feature>
<evidence type="ECO:0000256" key="2">
    <source>
        <dbReference type="ARBA" id="ARBA00022630"/>
    </source>
</evidence>
<name>A0AAW7YN33_9STAP</name>
<comment type="subunit">
    <text evidence="1 6">Homodimer.</text>
</comment>
<dbReference type="Proteomes" id="UP001170310">
    <property type="component" value="Unassembled WGS sequence"/>
</dbReference>
<comment type="caution">
    <text evidence="8">The sequence shown here is derived from an EMBL/GenBank/DDBJ whole genome shotgun (WGS) entry which is preliminary data.</text>
</comment>
<dbReference type="SUPFAM" id="SSF51905">
    <property type="entry name" value="FAD/NAD(P)-binding domain"/>
    <property type="match status" value="1"/>
</dbReference>
<dbReference type="InterPro" id="IPR036188">
    <property type="entry name" value="FAD/NAD-bd_sf"/>
</dbReference>
<dbReference type="PRINTS" id="PR00368">
    <property type="entry name" value="FADPNR"/>
</dbReference>
<reference evidence="8" key="1">
    <citation type="submission" date="2023-07" db="EMBL/GenBank/DDBJ databases">
        <title>Genome content predicts the carbon catabolic preferences of heterotrophic bacteria.</title>
        <authorList>
            <person name="Gralka M."/>
        </authorList>
    </citation>
    <scope>NUCLEOTIDE SEQUENCE</scope>
    <source>
        <strain evidence="8">E2R20</strain>
    </source>
</reference>